<accession>A0A0N9I9L6</accession>
<gene>
    <name evidence="2" type="ORF">AOZ06_34700</name>
</gene>
<dbReference type="EMBL" id="CP012752">
    <property type="protein sequence ID" value="ALG11341.1"/>
    <property type="molecule type" value="Genomic_DNA"/>
</dbReference>
<evidence type="ECO:0000313" key="2">
    <source>
        <dbReference type="EMBL" id="ALG11341.1"/>
    </source>
</evidence>
<sequence>MNSHDDERSVAKLVGDLAEQTSRLVKAEARLAAQEMTSKTKQALFGTGAFGVAGLLAFYGGMVLLACAVLGLATVLAPWLAALLVGAAVLVLAGIAALVGKSQLSKGVPPVPDDMGDRVREDIRIMTHPKKDVPA</sequence>
<evidence type="ECO:0000313" key="3">
    <source>
        <dbReference type="Proteomes" id="UP000063699"/>
    </source>
</evidence>
<name>A0A0N9I9L6_9PSEU</name>
<proteinExistence type="predicted"/>
<dbReference type="Pfam" id="PF07332">
    <property type="entry name" value="Phage_holin_3_6"/>
    <property type="match status" value="1"/>
</dbReference>
<organism evidence="2 3">
    <name type="scientific">Kibdelosporangium phytohabitans</name>
    <dbReference type="NCBI Taxonomy" id="860235"/>
    <lineage>
        <taxon>Bacteria</taxon>
        <taxon>Bacillati</taxon>
        <taxon>Actinomycetota</taxon>
        <taxon>Actinomycetes</taxon>
        <taxon>Pseudonocardiales</taxon>
        <taxon>Pseudonocardiaceae</taxon>
        <taxon>Kibdelosporangium</taxon>
    </lineage>
</organism>
<feature type="transmembrane region" description="Helical" evidence="1">
    <location>
        <begin position="79"/>
        <end position="99"/>
    </location>
</feature>
<dbReference type="Proteomes" id="UP000063699">
    <property type="component" value="Chromosome"/>
</dbReference>
<keyword evidence="1" id="KW-1133">Transmembrane helix</keyword>
<keyword evidence="3" id="KW-1185">Reference proteome</keyword>
<dbReference type="OrthoDB" id="4870234at2"/>
<reference evidence="2 3" key="1">
    <citation type="submission" date="2015-07" db="EMBL/GenBank/DDBJ databases">
        <title>Genome sequencing of Kibdelosporangium phytohabitans.</title>
        <authorList>
            <person name="Qin S."/>
            <person name="Xing K."/>
        </authorList>
    </citation>
    <scope>NUCLEOTIDE SEQUENCE [LARGE SCALE GENOMIC DNA]</scope>
    <source>
        <strain evidence="2 3">KLBMP1111</strain>
    </source>
</reference>
<dbReference type="InterPro" id="IPR009937">
    <property type="entry name" value="Phage_holin_3_6"/>
</dbReference>
<dbReference type="RefSeq" id="WP_054293242.1">
    <property type="nucleotide sequence ID" value="NZ_CP012752.1"/>
</dbReference>
<dbReference type="KEGG" id="kphy:AOZ06_34700"/>
<keyword evidence="1" id="KW-0812">Transmembrane</keyword>
<keyword evidence="1" id="KW-0472">Membrane</keyword>
<evidence type="ECO:0000256" key="1">
    <source>
        <dbReference type="SAM" id="Phobius"/>
    </source>
</evidence>
<dbReference type="STRING" id="860235.AOZ06_34700"/>
<evidence type="ECO:0008006" key="4">
    <source>
        <dbReference type="Google" id="ProtNLM"/>
    </source>
</evidence>
<dbReference type="AlphaFoldDB" id="A0A0N9I9L6"/>
<feature type="transmembrane region" description="Helical" evidence="1">
    <location>
        <begin position="44"/>
        <end position="73"/>
    </location>
</feature>
<protein>
    <recommendedName>
        <fullName evidence="4">Phage holin family protein</fullName>
    </recommendedName>
</protein>